<evidence type="ECO:0000256" key="5">
    <source>
        <dbReference type="SAM" id="MobiDB-lite"/>
    </source>
</evidence>
<sequence length="212" mass="22256">MEVIDLVLLAVVAGSALLGVVRGFVGAVASLVAWFGAGWFAFHYGAELAFWFSDNGQPGATELLGAYAVSFIGVLVLVSLVGWGMRKMIHSVGLSGVDRVLGLLLGLLRGVLVACMLVLVMAFSSLPQDPAWIRSQALPVLIPGAQWMARWLPEWTVQELDFGNGRPSGDNALLDRAGAVVETITEALPVPVDENGPPPGAEPPPPPSTPGH</sequence>
<feature type="transmembrane region" description="Helical" evidence="6">
    <location>
        <begin position="33"/>
        <end position="52"/>
    </location>
</feature>
<dbReference type="InterPro" id="IPR003825">
    <property type="entry name" value="Colicin-V_CvpA"/>
</dbReference>
<gene>
    <name evidence="7" type="ORF">CSC65_11920</name>
</gene>
<dbReference type="PANTHER" id="PTHR36926:SF1">
    <property type="entry name" value="COLICIN V PRODUCTION PROTEIN"/>
    <property type="match status" value="1"/>
</dbReference>
<feature type="region of interest" description="Disordered" evidence="5">
    <location>
        <begin position="187"/>
        <end position="212"/>
    </location>
</feature>
<evidence type="ECO:0000313" key="7">
    <source>
        <dbReference type="EMBL" id="KAF1693504.1"/>
    </source>
</evidence>
<protein>
    <submittedName>
        <fullName evidence="7">Colicin V production protein</fullName>
    </submittedName>
</protein>
<name>A0ABQ6Z5J3_9GAMM</name>
<keyword evidence="3 6" id="KW-1133">Transmembrane helix</keyword>
<accession>A0ABQ6Z5J3</accession>
<dbReference type="EMBL" id="PDWN01000011">
    <property type="protein sequence ID" value="KAF1693504.1"/>
    <property type="molecule type" value="Genomic_DNA"/>
</dbReference>
<reference evidence="7 8" key="1">
    <citation type="submission" date="2017-10" db="EMBL/GenBank/DDBJ databases">
        <title>Whole genome sequencing of members of genus Pseudoxanthomonas.</title>
        <authorList>
            <person name="Kumar S."/>
            <person name="Bansal K."/>
            <person name="Kaur A."/>
            <person name="Patil P."/>
            <person name="Sharma S."/>
            <person name="Patil P.B."/>
        </authorList>
    </citation>
    <scope>NUCLEOTIDE SEQUENCE [LARGE SCALE GENOMIC DNA]</scope>
    <source>
        <strain evidence="7 8">DSM 17801</strain>
    </source>
</reference>
<proteinExistence type="predicted"/>
<evidence type="ECO:0000256" key="3">
    <source>
        <dbReference type="ARBA" id="ARBA00022989"/>
    </source>
</evidence>
<evidence type="ECO:0000256" key="1">
    <source>
        <dbReference type="ARBA" id="ARBA00004141"/>
    </source>
</evidence>
<evidence type="ECO:0000256" key="2">
    <source>
        <dbReference type="ARBA" id="ARBA00022692"/>
    </source>
</evidence>
<evidence type="ECO:0000313" key="8">
    <source>
        <dbReference type="Proteomes" id="UP000788419"/>
    </source>
</evidence>
<comment type="subcellular location">
    <subcellularLocation>
        <location evidence="1">Membrane</location>
        <topology evidence="1">Multi-pass membrane protein</topology>
    </subcellularLocation>
</comment>
<dbReference type="Proteomes" id="UP000788419">
    <property type="component" value="Unassembled WGS sequence"/>
</dbReference>
<keyword evidence="4 6" id="KW-0472">Membrane</keyword>
<evidence type="ECO:0000256" key="6">
    <source>
        <dbReference type="SAM" id="Phobius"/>
    </source>
</evidence>
<feature type="compositionally biased region" description="Pro residues" evidence="5">
    <location>
        <begin position="196"/>
        <end position="212"/>
    </location>
</feature>
<organism evidence="7 8">
    <name type="scientific">Pseudoxanthomonas daejeonensis</name>
    <dbReference type="NCBI Taxonomy" id="266062"/>
    <lineage>
        <taxon>Bacteria</taxon>
        <taxon>Pseudomonadati</taxon>
        <taxon>Pseudomonadota</taxon>
        <taxon>Gammaproteobacteria</taxon>
        <taxon>Lysobacterales</taxon>
        <taxon>Lysobacteraceae</taxon>
        <taxon>Pseudoxanthomonas</taxon>
    </lineage>
</organism>
<dbReference type="PANTHER" id="PTHR36926">
    <property type="entry name" value="COLICIN V PRODUCTION PROTEIN"/>
    <property type="match status" value="1"/>
</dbReference>
<feature type="transmembrane region" description="Helical" evidence="6">
    <location>
        <begin position="103"/>
        <end position="126"/>
    </location>
</feature>
<dbReference type="Pfam" id="PF02674">
    <property type="entry name" value="Colicin_V"/>
    <property type="match status" value="1"/>
</dbReference>
<dbReference type="InterPro" id="IPR052719">
    <property type="entry name" value="CvpA-like"/>
</dbReference>
<evidence type="ECO:0000256" key="4">
    <source>
        <dbReference type="ARBA" id="ARBA00023136"/>
    </source>
</evidence>
<comment type="caution">
    <text evidence="7">The sequence shown here is derived from an EMBL/GenBank/DDBJ whole genome shotgun (WGS) entry which is preliminary data.</text>
</comment>
<dbReference type="RefSeq" id="WP_162410819.1">
    <property type="nucleotide sequence ID" value="NZ_PDWN01000011.1"/>
</dbReference>
<keyword evidence="8" id="KW-1185">Reference proteome</keyword>
<feature type="transmembrane region" description="Helical" evidence="6">
    <location>
        <begin position="64"/>
        <end position="83"/>
    </location>
</feature>
<keyword evidence="2 6" id="KW-0812">Transmembrane</keyword>